<evidence type="ECO:0000313" key="2">
    <source>
        <dbReference type="Proteomes" id="UP001500630"/>
    </source>
</evidence>
<proteinExistence type="predicted"/>
<gene>
    <name evidence="1" type="ORF">GCM10022419_117530</name>
</gene>
<comment type="caution">
    <text evidence="1">The sequence shown here is derived from an EMBL/GenBank/DDBJ whole genome shotgun (WGS) entry which is preliminary data.</text>
</comment>
<protein>
    <submittedName>
        <fullName evidence="1">Uncharacterized protein</fullName>
    </submittedName>
</protein>
<reference evidence="2" key="1">
    <citation type="journal article" date="2019" name="Int. J. Syst. Evol. Microbiol.">
        <title>The Global Catalogue of Microorganisms (GCM) 10K type strain sequencing project: providing services to taxonomists for standard genome sequencing and annotation.</title>
        <authorList>
            <consortium name="The Broad Institute Genomics Platform"/>
            <consortium name="The Broad Institute Genome Sequencing Center for Infectious Disease"/>
            <person name="Wu L."/>
            <person name="Ma J."/>
        </authorList>
    </citation>
    <scope>NUCLEOTIDE SEQUENCE [LARGE SCALE GENOMIC DNA]</scope>
    <source>
        <strain evidence="2">JCM 17326</strain>
    </source>
</reference>
<accession>A0ABP6ZPS2</accession>
<name>A0ABP6ZPS2_9ACTN</name>
<dbReference type="EMBL" id="BAABDQ010000049">
    <property type="protein sequence ID" value="GAA3613006.1"/>
    <property type="molecule type" value="Genomic_DNA"/>
</dbReference>
<dbReference type="Proteomes" id="UP001500630">
    <property type="component" value="Unassembled WGS sequence"/>
</dbReference>
<sequence>MEPPGGLGHRAALQRVVRTVSVKRVVRTVPVQRVVQTVPLRVKTAGSTFGPL</sequence>
<evidence type="ECO:0000313" key="1">
    <source>
        <dbReference type="EMBL" id="GAA3613006.1"/>
    </source>
</evidence>
<organism evidence="1 2">
    <name type="scientific">Nonomuraea rosea</name>
    <dbReference type="NCBI Taxonomy" id="638574"/>
    <lineage>
        <taxon>Bacteria</taxon>
        <taxon>Bacillati</taxon>
        <taxon>Actinomycetota</taxon>
        <taxon>Actinomycetes</taxon>
        <taxon>Streptosporangiales</taxon>
        <taxon>Streptosporangiaceae</taxon>
        <taxon>Nonomuraea</taxon>
    </lineage>
</organism>
<keyword evidence="2" id="KW-1185">Reference proteome</keyword>